<dbReference type="Gene3D" id="1.10.3140.10">
    <property type="entry name" value="4-hydroxybutyryl-coa dehydratase, domain 1"/>
    <property type="match status" value="1"/>
</dbReference>
<gene>
    <name evidence="7" type="ORF">SYN_02445</name>
</gene>
<dbReference type="SUPFAM" id="SSF47203">
    <property type="entry name" value="Acyl-CoA dehydrogenase C-terminal domain-like"/>
    <property type="match status" value="1"/>
</dbReference>
<feature type="domain" description="HpaB/PvcC/4-BUDH C-terminal" evidence="5">
    <location>
        <begin position="282"/>
        <end position="476"/>
    </location>
</feature>
<dbReference type="GO" id="GO:0016627">
    <property type="term" value="F:oxidoreductase activity, acting on the CH-CH group of donors"/>
    <property type="evidence" value="ECO:0007669"/>
    <property type="project" value="InterPro"/>
</dbReference>
<dbReference type="SUPFAM" id="SSF56645">
    <property type="entry name" value="Acyl-CoA dehydrogenase NM domain-like"/>
    <property type="match status" value="1"/>
</dbReference>
<dbReference type="Gene3D" id="2.40.110.10">
    <property type="entry name" value="Butyryl-CoA Dehydrogenase, subunit A, domain 2"/>
    <property type="match status" value="1"/>
</dbReference>
<dbReference type="KEGG" id="sat:SYN_02445"/>
<evidence type="ECO:0000259" key="6">
    <source>
        <dbReference type="Pfam" id="PF11794"/>
    </source>
</evidence>
<dbReference type="OrthoDB" id="7233724at2"/>
<evidence type="ECO:0000256" key="4">
    <source>
        <dbReference type="PIRSR" id="PIRSR000331-2"/>
    </source>
</evidence>
<dbReference type="PIRSF" id="PIRSF000331">
    <property type="entry name" value="HpaA_HpaB"/>
    <property type="match status" value="1"/>
</dbReference>
<evidence type="ECO:0000256" key="1">
    <source>
        <dbReference type="ARBA" id="ARBA00022630"/>
    </source>
</evidence>
<dbReference type="InterPro" id="IPR009100">
    <property type="entry name" value="AcylCoA_DH/oxidase_NM_dom_sf"/>
</dbReference>
<sequence length="479" mass="53124">MGIKTKEEYIESIRALKPTVYMFGEKLTTSVVDNPRLRAGIEATGATYELANMPENRDLFITTSPLINEPVNRFTLPPASIEDLVARVKINRKVANYVGTCHQRCTGLDCLSTLAIVTYDIDKKYGTHYNDNFIEFLKYMQKNDLTGNAGVTDVKGDRSLAPHAQVDKDMFLRVVEKREDGIVVRGAKSHQTGSLSSHEIIVLPTRAMGKDDGDYSVAFAIPSDTPGLIHVVGRSSLDMREIEGCDCGNVYYSKYCPTLIFNDVFVPWNRVFMCGETEFAVDMVVKFSSFHRQSHGGCKSGKIDCMTGAALTMMDYNGTAKMSHLKQKVIDMIHRAETLYGCCLASSYEGKQQPSGNYFIDTVLANASKIHEGKEMAEATRLMIDCAGGYVADLPSDRDFSNPEIGDLLKKYLKGVDKIPVEDRVKMFRLIEKMAMESADTISDIHGGGSAEAHRVTIFRESDTESKKKAAKRLAGIKD</sequence>
<keyword evidence="2 4" id="KW-0274">FAD</keyword>
<dbReference type="Pfam" id="PF11794">
    <property type="entry name" value="HpaB_N"/>
    <property type="match status" value="1"/>
</dbReference>
<evidence type="ECO:0000256" key="3">
    <source>
        <dbReference type="ARBA" id="ARBA00023002"/>
    </source>
</evidence>
<keyword evidence="8" id="KW-1185">Reference proteome</keyword>
<dbReference type="InterPro" id="IPR004925">
    <property type="entry name" value="HpaB/PvcC/4-BUDH"/>
</dbReference>
<dbReference type="InterPro" id="IPR036250">
    <property type="entry name" value="AcylCo_DH-like_C"/>
</dbReference>
<organism evidence="7 8">
    <name type="scientific">Syntrophus aciditrophicus (strain SB)</name>
    <dbReference type="NCBI Taxonomy" id="56780"/>
    <lineage>
        <taxon>Bacteria</taxon>
        <taxon>Pseudomonadati</taxon>
        <taxon>Thermodesulfobacteriota</taxon>
        <taxon>Syntrophia</taxon>
        <taxon>Syntrophales</taxon>
        <taxon>Syntrophaceae</taxon>
        <taxon>Syntrophus</taxon>
    </lineage>
</organism>
<dbReference type="Pfam" id="PF03241">
    <property type="entry name" value="HpaB"/>
    <property type="match status" value="1"/>
</dbReference>
<feature type="domain" description="HpaB/PvcC/4-BUDH N-terminal" evidence="6">
    <location>
        <begin position="5"/>
        <end position="273"/>
    </location>
</feature>
<dbReference type="AlphaFoldDB" id="Q2LR84"/>
<dbReference type="STRING" id="56780.SYN_02445"/>
<reference evidence="7 8" key="1">
    <citation type="journal article" date="2007" name="Proc. Natl. Acad. Sci. U.S.A.">
        <title>The genome of Syntrophus aciditrophicus: life at the thermodynamic limit of microbial growth.</title>
        <authorList>
            <person name="McInerney M.J."/>
            <person name="Rohlin L."/>
            <person name="Mouttaki H."/>
            <person name="Kim U."/>
            <person name="Krupp R.S."/>
            <person name="Rios-Hernandez L."/>
            <person name="Sieber J."/>
            <person name="Struchtemeyer C.G."/>
            <person name="Bhattacharyya A."/>
            <person name="Campbell J.W."/>
            <person name="Gunsalus R.P."/>
        </authorList>
    </citation>
    <scope>NUCLEOTIDE SEQUENCE [LARGE SCALE GENOMIC DNA]</scope>
    <source>
        <strain evidence="7 8">SB</strain>
    </source>
</reference>
<dbReference type="InterPro" id="IPR024674">
    <property type="entry name" value="HpaB/PvcC/4-BUDH_N"/>
</dbReference>
<evidence type="ECO:0000259" key="5">
    <source>
        <dbReference type="Pfam" id="PF03241"/>
    </source>
</evidence>
<dbReference type="InParanoid" id="Q2LR84"/>
<dbReference type="PANTHER" id="PTHR36117:SF3">
    <property type="entry name" value="4-HYDROXYPHENYLACETATE 3-MONOOXYGENASE-RELATED"/>
    <property type="match status" value="1"/>
</dbReference>
<evidence type="ECO:0000313" key="8">
    <source>
        <dbReference type="Proteomes" id="UP000001933"/>
    </source>
</evidence>
<proteinExistence type="predicted"/>
<evidence type="ECO:0000256" key="2">
    <source>
        <dbReference type="ARBA" id="ARBA00022827"/>
    </source>
</evidence>
<name>Q2LR84_SYNAS</name>
<dbReference type="eggNOG" id="COG2368">
    <property type="taxonomic scope" value="Bacteria"/>
</dbReference>
<dbReference type="Proteomes" id="UP000001933">
    <property type="component" value="Chromosome"/>
</dbReference>
<keyword evidence="1" id="KW-0285">Flavoprotein</keyword>
<accession>Q2LR84</accession>
<evidence type="ECO:0000313" key="7">
    <source>
        <dbReference type="EMBL" id="ABC76598.1"/>
    </source>
</evidence>
<keyword evidence="3" id="KW-0560">Oxidoreductase</keyword>
<feature type="binding site" evidence="4">
    <location>
        <position position="192"/>
    </location>
    <ligand>
        <name>FAD</name>
        <dbReference type="ChEBI" id="CHEBI:57692"/>
    </ligand>
</feature>
<dbReference type="Gene3D" id="1.20.140.10">
    <property type="entry name" value="Butyryl-CoA Dehydrogenase, subunit A, domain 3"/>
    <property type="match status" value="1"/>
</dbReference>
<dbReference type="InterPro" id="IPR046373">
    <property type="entry name" value="Acyl-CoA_Oxase/DH_mid-dom_sf"/>
</dbReference>
<dbReference type="HOGENOM" id="CLU_023920_1_0_7"/>
<dbReference type="RefSeq" id="WP_011416632.1">
    <property type="nucleotide sequence ID" value="NC_007759.1"/>
</dbReference>
<dbReference type="EMBL" id="CP000252">
    <property type="protein sequence ID" value="ABC76598.1"/>
    <property type="molecule type" value="Genomic_DNA"/>
</dbReference>
<protein>
    <submittedName>
        <fullName evidence="7">Aromatic ring hydroxylase</fullName>
    </submittedName>
</protein>
<dbReference type="PANTHER" id="PTHR36117">
    <property type="entry name" value="4-HYDROXYPHENYLACETATE 3-MONOOXYGENASE-RELATED"/>
    <property type="match status" value="1"/>
</dbReference>
<dbReference type="InterPro" id="IPR024719">
    <property type="entry name" value="HpaB/PvcC/4-BUDH_C"/>
</dbReference>